<dbReference type="PANTHER" id="PTHR43434">
    <property type="entry name" value="PHOSPHOGLYCOLATE PHOSPHATASE"/>
    <property type="match status" value="1"/>
</dbReference>
<organism evidence="1 2">
    <name type="scientific">Nocardia callitridis</name>
    <dbReference type="NCBI Taxonomy" id="648753"/>
    <lineage>
        <taxon>Bacteria</taxon>
        <taxon>Bacillati</taxon>
        <taxon>Actinomycetota</taxon>
        <taxon>Actinomycetes</taxon>
        <taxon>Mycobacteriales</taxon>
        <taxon>Nocardiaceae</taxon>
        <taxon>Nocardia</taxon>
    </lineage>
</organism>
<dbReference type="Proteomes" id="UP001500603">
    <property type="component" value="Unassembled WGS sequence"/>
</dbReference>
<sequence>MTALAELLRGRRLVLLDFDGPICAVFSGIPDHAAAGELVDVIGTVPTEVATSTDPFDILRYVAESRPDIAEQVEQRFTEIETKAVGSARPTADASEFITEAARTPGMKVAVASNNSVQAIGAYLDAYGLRSYVSGIFARTSADPSILKPAPRLLLDPLDTFDCSPDDAIFVGDSTTDVQAGNAAGVRTIAFANRPEKTIRFAPFRPAATITRMAELRQALKQHV</sequence>
<evidence type="ECO:0000313" key="2">
    <source>
        <dbReference type="Proteomes" id="UP001500603"/>
    </source>
</evidence>
<dbReference type="RefSeq" id="WP_345494300.1">
    <property type="nucleotide sequence ID" value="NZ_BAABJM010000001.1"/>
</dbReference>
<name>A0ABP9K213_9NOCA</name>
<dbReference type="Pfam" id="PF13419">
    <property type="entry name" value="HAD_2"/>
    <property type="match status" value="1"/>
</dbReference>
<dbReference type="InterPro" id="IPR050155">
    <property type="entry name" value="HAD-like_hydrolase_sf"/>
</dbReference>
<dbReference type="InterPro" id="IPR023214">
    <property type="entry name" value="HAD_sf"/>
</dbReference>
<keyword evidence="2" id="KW-1185">Reference proteome</keyword>
<dbReference type="EMBL" id="BAABJM010000001">
    <property type="protein sequence ID" value="GAA5047841.1"/>
    <property type="molecule type" value="Genomic_DNA"/>
</dbReference>
<evidence type="ECO:0008006" key="3">
    <source>
        <dbReference type="Google" id="ProtNLM"/>
    </source>
</evidence>
<comment type="caution">
    <text evidence="1">The sequence shown here is derived from an EMBL/GenBank/DDBJ whole genome shotgun (WGS) entry which is preliminary data.</text>
</comment>
<evidence type="ECO:0000313" key="1">
    <source>
        <dbReference type="EMBL" id="GAA5047841.1"/>
    </source>
</evidence>
<gene>
    <name evidence="1" type="ORF">GCM10023318_14860</name>
</gene>
<proteinExistence type="predicted"/>
<dbReference type="PANTHER" id="PTHR43434:SF1">
    <property type="entry name" value="PHOSPHOGLYCOLATE PHOSPHATASE"/>
    <property type="match status" value="1"/>
</dbReference>
<accession>A0ABP9K213</accession>
<dbReference type="Gene3D" id="3.40.50.1000">
    <property type="entry name" value="HAD superfamily/HAD-like"/>
    <property type="match status" value="1"/>
</dbReference>
<dbReference type="InterPro" id="IPR041492">
    <property type="entry name" value="HAD_2"/>
</dbReference>
<dbReference type="InterPro" id="IPR036412">
    <property type="entry name" value="HAD-like_sf"/>
</dbReference>
<protein>
    <recommendedName>
        <fullName evidence="3">HAD family hydrolase</fullName>
    </recommendedName>
</protein>
<dbReference type="SUPFAM" id="SSF56784">
    <property type="entry name" value="HAD-like"/>
    <property type="match status" value="1"/>
</dbReference>
<dbReference type="CDD" id="cd01427">
    <property type="entry name" value="HAD_like"/>
    <property type="match status" value="1"/>
</dbReference>
<reference evidence="2" key="1">
    <citation type="journal article" date="2019" name="Int. J. Syst. Evol. Microbiol.">
        <title>The Global Catalogue of Microorganisms (GCM) 10K type strain sequencing project: providing services to taxonomists for standard genome sequencing and annotation.</title>
        <authorList>
            <consortium name="The Broad Institute Genomics Platform"/>
            <consortium name="The Broad Institute Genome Sequencing Center for Infectious Disease"/>
            <person name="Wu L."/>
            <person name="Ma J."/>
        </authorList>
    </citation>
    <scope>NUCLEOTIDE SEQUENCE [LARGE SCALE GENOMIC DNA]</scope>
    <source>
        <strain evidence="2">JCM 18298</strain>
    </source>
</reference>